<evidence type="ECO:0000313" key="8">
    <source>
        <dbReference type="EMBL" id="RKE52464.1"/>
    </source>
</evidence>
<evidence type="ECO:0000256" key="2">
    <source>
        <dbReference type="ARBA" id="ARBA00022692"/>
    </source>
</evidence>
<dbReference type="PANTHER" id="PTHR37422">
    <property type="entry name" value="TEICHURONIC ACID BIOSYNTHESIS PROTEIN TUAE"/>
    <property type="match status" value="1"/>
</dbReference>
<sequence>MAYRYFYSGNKGFTVAMLLIHMIKEYTGRFKFSLADSAITLLIAFASVMGNFEWKRIYWLAEMPQFIFLLLLSGLVILIFGNQKAGSIRLGVIDGLVILFFLYLISRSVIASYPESPSTRIYIPVATFIFYALIRTQCSNSIFTRSGNIIQGIIYLAVFQSIIGVFQACAFLPGYDRSSNAAGLFSNPALFGCFMALGSCLCLSVIFNAEYRKIKIIHLSLFLVIFAGILVSGSRTAWLSACFCCSFLSYIRYFQGKQRPEKKTILVILLSILVIAIAGIYYLYKIDTASVSGRWLIWKISWTMFRDYPIFGMGYGGFYTEYGNYQSTYFLAEPRAQQEILTASMNYYAFSEPLTILIEQGILGSLIFLFLIGRSIILLGKSSENSTEHFRLSSLSLISVLSLFSLFSYPLQDLFFTLLFALSLSYVATLESSVKPIVSLSLGRYWQVVSITLLLAIGWHSINVIQAIYNWKKAKGNILVSEGDALLGYNQAYKPLANNGSFLFNYGSELADLGQYRQASEVLGQAARYGNSVELHLQLGKVYKELGQLERSEASLLKASAMNPKLFLPLNNLMLFYINTGQKTKGKEIAKLIMEKPVKIPSDKIENIKKIAESYLIEL</sequence>
<dbReference type="Pfam" id="PF13181">
    <property type="entry name" value="TPR_8"/>
    <property type="match status" value="1"/>
</dbReference>
<dbReference type="InterPro" id="IPR007016">
    <property type="entry name" value="O-antigen_ligase-rel_domated"/>
</dbReference>
<feature type="transmembrane region" description="Helical" evidence="6">
    <location>
        <begin position="58"/>
        <end position="80"/>
    </location>
</feature>
<evidence type="ECO:0000256" key="1">
    <source>
        <dbReference type="ARBA" id="ARBA00004141"/>
    </source>
</evidence>
<feature type="transmembrane region" description="Helical" evidence="6">
    <location>
        <begin position="265"/>
        <end position="284"/>
    </location>
</feature>
<proteinExistence type="predicted"/>
<evidence type="ECO:0000256" key="6">
    <source>
        <dbReference type="SAM" id="Phobius"/>
    </source>
</evidence>
<dbReference type="GO" id="GO:0016020">
    <property type="term" value="C:membrane"/>
    <property type="evidence" value="ECO:0007669"/>
    <property type="project" value="UniProtKB-SubCell"/>
</dbReference>
<accession>A0A420B6T8</accession>
<reference evidence="8 9" key="1">
    <citation type="submission" date="2018-09" db="EMBL/GenBank/DDBJ databases">
        <title>Genomic Encyclopedia of Type Strains, Phase III (KMG-III): the genomes of soil and plant-associated and newly described type strains.</title>
        <authorList>
            <person name="Whitman W."/>
        </authorList>
    </citation>
    <scope>NUCLEOTIDE SEQUENCE [LARGE SCALE GENOMIC DNA]</scope>
    <source>
        <strain evidence="8 9">CECT 7938</strain>
    </source>
</reference>
<dbReference type="Gene3D" id="1.25.40.10">
    <property type="entry name" value="Tetratricopeptide repeat domain"/>
    <property type="match status" value="1"/>
</dbReference>
<feature type="transmembrane region" description="Helical" evidence="6">
    <location>
        <begin position="446"/>
        <end position="469"/>
    </location>
</feature>
<feature type="transmembrane region" description="Helical" evidence="6">
    <location>
        <begin position="32"/>
        <end position="52"/>
    </location>
</feature>
<feature type="transmembrane region" description="Helical" evidence="6">
    <location>
        <begin position="87"/>
        <end position="105"/>
    </location>
</feature>
<evidence type="ECO:0000259" key="7">
    <source>
        <dbReference type="Pfam" id="PF04932"/>
    </source>
</evidence>
<feature type="transmembrane region" description="Helical" evidence="6">
    <location>
        <begin position="154"/>
        <end position="175"/>
    </location>
</feature>
<feature type="transmembrane region" description="Helical" evidence="6">
    <location>
        <begin position="392"/>
        <end position="409"/>
    </location>
</feature>
<dbReference type="Proteomes" id="UP000286246">
    <property type="component" value="Unassembled WGS sequence"/>
</dbReference>
<evidence type="ECO:0000256" key="3">
    <source>
        <dbReference type="ARBA" id="ARBA00022989"/>
    </source>
</evidence>
<gene>
    <name evidence="8" type="ORF">DFQ12_2701</name>
</gene>
<dbReference type="PANTHER" id="PTHR37422:SF13">
    <property type="entry name" value="LIPOPOLYSACCHARIDE BIOSYNTHESIS PROTEIN PA4999-RELATED"/>
    <property type="match status" value="1"/>
</dbReference>
<evidence type="ECO:0000256" key="5">
    <source>
        <dbReference type="PROSITE-ProRule" id="PRU00339"/>
    </source>
</evidence>
<keyword evidence="4 6" id="KW-0472">Membrane</keyword>
<keyword evidence="8" id="KW-0436">Ligase</keyword>
<dbReference type="Pfam" id="PF04932">
    <property type="entry name" value="Wzy_C"/>
    <property type="match status" value="1"/>
</dbReference>
<dbReference type="SUPFAM" id="SSF48452">
    <property type="entry name" value="TPR-like"/>
    <property type="match status" value="1"/>
</dbReference>
<keyword evidence="3 6" id="KW-1133">Transmembrane helix</keyword>
<dbReference type="EMBL" id="RAPY01000002">
    <property type="protein sequence ID" value="RKE52464.1"/>
    <property type="molecule type" value="Genomic_DNA"/>
</dbReference>
<keyword evidence="9" id="KW-1185">Reference proteome</keyword>
<protein>
    <submittedName>
        <fullName evidence="8">O-antigen ligase</fullName>
    </submittedName>
</protein>
<evidence type="ECO:0000313" key="9">
    <source>
        <dbReference type="Proteomes" id="UP000286246"/>
    </source>
</evidence>
<dbReference type="InterPro" id="IPR019734">
    <property type="entry name" value="TPR_rpt"/>
</dbReference>
<feature type="transmembrane region" description="Helical" evidence="6">
    <location>
        <begin position="361"/>
        <end position="380"/>
    </location>
</feature>
<name>A0A420B6T8_SPHD1</name>
<feature type="domain" description="O-antigen ligase-related" evidence="7">
    <location>
        <begin position="221"/>
        <end position="369"/>
    </location>
</feature>
<keyword evidence="5" id="KW-0802">TPR repeat</keyword>
<feature type="transmembrane region" description="Helical" evidence="6">
    <location>
        <begin position="237"/>
        <end position="253"/>
    </location>
</feature>
<dbReference type="InterPro" id="IPR011990">
    <property type="entry name" value="TPR-like_helical_dom_sf"/>
</dbReference>
<evidence type="ECO:0000256" key="4">
    <source>
        <dbReference type="ARBA" id="ARBA00023136"/>
    </source>
</evidence>
<feature type="transmembrane region" description="Helical" evidence="6">
    <location>
        <begin position="214"/>
        <end position="231"/>
    </location>
</feature>
<keyword evidence="2 6" id="KW-0812">Transmembrane</keyword>
<feature type="transmembrane region" description="Helical" evidence="6">
    <location>
        <begin position="187"/>
        <end position="207"/>
    </location>
</feature>
<dbReference type="GO" id="GO:0016874">
    <property type="term" value="F:ligase activity"/>
    <property type="evidence" value="ECO:0007669"/>
    <property type="project" value="UniProtKB-KW"/>
</dbReference>
<dbReference type="InterPro" id="IPR051533">
    <property type="entry name" value="WaaL-like"/>
</dbReference>
<comment type="caution">
    <text evidence="8">The sequence shown here is derived from an EMBL/GenBank/DDBJ whole genome shotgun (WGS) entry which is preliminary data.</text>
</comment>
<organism evidence="8 9">
    <name type="scientific">Sphingobacterium detergens</name>
    <dbReference type="NCBI Taxonomy" id="1145106"/>
    <lineage>
        <taxon>Bacteria</taxon>
        <taxon>Pseudomonadati</taxon>
        <taxon>Bacteroidota</taxon>
        <taxon>Sphingobacteriia</taxon>
        <taxon>Sphingobacteriales</taxon>
        <taxon>Sphingobacteriaceae</taxon>
        <taxon>Sphingobacterium</taxon>
    </lineage>
</organism>
<dbReference type="AlphaFoldDB" id="A0A420B6T8"/>
<comment type="subcellular location">
    <subcellularLocation>
        <location evidence="1">Membrane</location>
        <topology evidence="1">Multi-pass membrane protein</topology>
    </subcellularLocation>
</comment>
<feature type="transmembrane region" description="Helical" evidence="6">
    <location>
        <begin position="117"/>
        <end position="134"/>
    </location>
</feature>
<dbReference type="PROSITE" id="PS50005">
    <property type="entry name" value="TPR"/>
    <property type="match status" value="1"/>
</dbReference>
<feature type="repeat" description="TPR" evidence="5">
    <location>
        <begin position="533"/>
        <end position="566"/>
    </location>
</feature>